<reference evidence="7" key="1">
    <citation type="submission" date="2016-08" db="EMBL/GenBank/DDBJ databases">
        <authorList>
            <person name="Varghese N."/>
            <person name="Submissions Spin"/>
        </authorList>
    </citation>
    <scope>NUCLEOTIDE SEQUENCE [LARGE SCALE GENOMIC DNA]</scope>
    <source>
        <strain evidence="7">R-53144</strain>
    </source>
</reference>
<dbReference type="OrthoDB" id="9768696at2"/>
<dbReference type="GO" id="GO:0016787">
    <property type="term" value="F:hydrolase activity"/>
    <property type="evidence" value="ECO:0007669"/>
    <property type="project" value="UniProtKB-KW"/>
</dbReference>
<dbReference type="STRING" id="1798183.GA0061080_100455"/>
<dbReference type="InterPro" id="IPR052708">
    <property type="entry name" value="PxpC"/>
</dbReference>
<dbReference type="SMART" id="SM00797">
    <property type="entry name" value="AHS2"/>
    <property type="match status" value="1"/>
</dbReference>
<dbReference type="Gene3D" id="2.40.100.10">
    <property type="entry name" value="Cyclophilin-like"/>
    <property type="match status" value="2"/>
</dbReference>
<dbReference type="InterPro" id="IPR003778">
    <property type="entry name" value="CT_A_B"/>
</dbReference>
<gene>
    <name evidence="6" type="ORF">GA0061080_100455</name>
</gene>
<dbReference type="RefSeq" id="WP_091120039.1">
    <property type="nucleotide sequence ID" value="NZ_FMBA01000004.1"/>
</dbReference>
<evidence type="ECO:0000256" key="2">
    <source>
        <dbReference type="ARBA" id="ARBA00022801"/>
    </source>
</evidence>
<sequence length="535" mass="57906">MRFLPVNIDAFIVELNSLEQTMALTDVLQGVIADWHINEIIPAARTLLIRYNPIVTSANILAKQIAQLDISATVIQSGELVTIPVRYNGEDLAQVADYLGITVAEVIARHTDNEYQVAFCGFAPGFAYMVSKTAQLNVPRRKSPRVRIPAGSVALAGEFSSVYPQASPGGWQLIGITDTAVWDIYRDKPALFKPGTRVHFIDVSQSKTTYHLPAHLSAAKKQEDLVEQQDITVLTTGLQTLFQDNGRIGQAALGISESGAMDKSALHSANRVLGNSINEPALEITQGGFSAQINRPMLVAVTGAVCDITITTSQGETYTSPMYRPIQLEVGDIIRLGNVKCGVRSYLAVRGGFQVSPILTSCAFDTLAQVGPLPLKAGQTLAIKQTNALKPIPLTETPAINYPTSEDVVVLDIVLGPRTDWFTQQAIELLTSQLWQVTPASNRIGLRLSGEQPLSREKHQELQSEGTCIGAIQIPANGQPVLFLNDHPLTGGYPVIGAVCNYHLDLAGQIPVNAKIKFNPIGIFKEFEGSDVDHV</sequence>
<dbReference type="NCBIfam" id="TIGR00724">
    <property type="entry name" value="urea_amlyse_rel"/>
    <property type="match status" value="1"/>
</dbReference>
<dbReference type="GO" id="GO:0005524">
    <property type="term" value="F:ATP binding"/>
    <property type="evidence" value="ECO:0007669"/>
    <property type="project" value="UniProtKB-KW"/>
</dbReference>
<accession>A0A1C3ZEQ1</accession>
<dbReference type="InterPro" id="IPR003833">
    <property type="entry name" value="CT_C_D"/>
</dbReference>
<dbReference type="Gene3D" id="3.30.1360.40">
    <property type="match status" value="1"/>
</dbReference>
<dbReference type="Proteomes" id="UP000199698">
    <property type="component" value="Unassembled WGS sequence"/>
</dbReference>
<feature type="domain" description="Carboxyltransferase" evidence="4">
    <location>
        <begin position="1"/>
        <end position="192"/>
    </location>
</feature>
<evidence type="ECO:0000259" key="4">
    <source>
        <dbReference type="SMART" id="SM00796"/>
    </source>
</evidence>
<dbReference type="SMART" id="SM00796">
    <property type="entry name" value="AHS1"/>
    <property type="match status" value="1"/>
</dbReference>
<dbReference type="SUPFAM" id="SSF160467">
    <property type="entry name" value="PH0987 N-terminal domain-like"/>
    <property type="match status" value="1"/>
</dbReference>
<name>A0A1C3ZEQ1_9GAMM</name>
<evidence type="ECO:0000256" key="1">
    <source>
        <dbReference type="ARBA" id="ARBA00022741"/>
    </source>
</evidence>
<dbReference type="PANTHER" id="PTHR43309">
    <property type="entry name" value="5-OXOPROLINASE SUBUNIT C"/>
    <property type="match status" value="1"/>
</dbReference>
<evidence type="ECO:0000256" key="3">
    <source>
        <dbReference type="ARBA" id="ARBA00022840"/>
    </source>
</evidence>
<dbReference type="SUPFAM" id="SSF50891">
    <property type="entry name" value="Cyclophilin-like"/>
    <property type="match status" value="2"/>
</dbReference>
<dbReference type="InterPro" id="IPR029000">
    <property type="entry name" value="Cyclophilin-like_dom_sf"/>
</dbReference>
<proteinExistence type="predicted"/>
<keyword evidence="2" id="KW-0378">Hydrolase</keyword>
<evidence type="ECO:0000259" key="5">
    <source>
        <dbReference type="SMART" id="SM00797"/>
    </source>
</evidence>
<organism evidence="6 7">
    <name type="scientific">Gilliamella intestini</name>
    <dbReference type="NCBI Taxonomy" id="1798183"/>
    <lineage>
        <taxon>Bacteria</taxon>
        <taxon>Pseudomonadati</taxon>
        <taxon>Pseudomonadota</taxon>
        <taxon>Gammaproteobacteria</taxon>
        <taxon>Orbales</taxon>
        <taxon>Orbaceae</taxon>
        <taxon>Gilliamella</taxon>
    </lineage>
</organism>
<dbReference type="PANTHER" id="PTHR43309:SF3">
    <property type="entry name" value="5-OXOPROLINASE SUBUNIT C"/>
    <property type="match status" value="1"/>
</dbReference>
<evidence type="ECO:0000313" key="7">
    <source>
        <dbReference type="Proteomes" id="UP000199698"/>
    </source>
</evidence>
<protein>
    <submittedName>
        <fullName evidence="6">Sensor histidine kinase inhibitor, KipI family</fullName>
    </submittedName>
</protein>
<feature type="domain" description="Carboxyltransferase" evidence="5">
    <location>
        <begin position="252"/>
        <end position="535"/>
    </location>
</feature>
<keyword evidence="3" id="KW-0067">ATP-binding</keyword>
<dbReference type="Pfam" id="PF02626">
    <property type="entry name" value="CT_A_B"/>
    <property type="match status" value="1"/>
</dbReference>
<evidence type="ECO:0000313" key="6">
    <source>
        <dbReference type="EMBL" id="SCB80730.1"/>
    </source>
</evidence>
<dbReference type="Pfam" id="PF02682">
    <property type="entry name" value="CT_C_D"/>
    <property type="match status" value="1"/>
</dbReference>
<dbReference type="EMBL" id="FMBA01000004">
    <property type="protein sequence ID" value="SCB80730.1"/>
    <property type="molecule type" value="Genomic_DNA"/>
</dbReference>
<keyword evidence="7" id="KW-1185">Reference proteome</keyword>
<dbReference type="AlphaFoldDB" id="A0A1C3ZEQ1"/>
<keyword evidence="1" id="KW-0547">Nucleotide-binding</keyword>